<comment type="caution">
    <text evidence="5">The sequence shown here is derived from an EMBL/GenBank/DDBJ whole genome shotgun (WGS) entry which is preliminary data.</text>
</comment>
<gene>
    <name evidence="5" type="ORF">BJ875DRAFT_474716</name>
</gene>
<comment type="subcellular location">
    <subcellularLocation>
        <location evidence="1">Membrane</location>
        <topology evidence="1">Multi-pass membrane protein</topology>
    </subcellularLocation>
</comment>
<protein>
    <submittedName>
        <fullName evidence="5">Uncharacterized protein</fullName>
    </submittedName>
</protein>
<keyword evidence="3" id="KW-1133">Transmembrane helix</keyword>
<proteinExistence type="predicted"/>
<dbReference type="OrthoDB" id="529367at2759"/>
<evidence type="ECO:0000256" key="2">
    <source>
        <dbReference type="ARBA" id="ARBA00022692"/>
    </source>
</evidence>
<organism evidence="5 6">
    <name type="scientific">Amylocarpus encephaloides</name>
    <dbReference type="NCBI Taxonomy" id="45428"/>
    <lineage>
        <taxon>Eukaryota</taxon>
        <taxon>Fungi</taxon>
        <taxon>Dikarya</taxon>
        <taxon>Ascomycota</taxon>
        <taxon>Pezizomycotina</taxon>
        <taxon>Leotiomycetes</taxon>
        <taxon>Helotiales</taxon>
        <taxon>Helotiales incertae sedis</taxon>
        <taxon>Amylocarpus</taxon>
    </lineage>
</organism>
<keyword evidence="6" id="KW-1185">Reference proteome</keyword>
<evidence type="ECO:0000256" key="3">
    <source>
        <dbReference type="ARBA" id="ARBA00022989"/>
    </source>
</evidence>
<accession>A0A9P8C0K1</accession>
<dbReference type="GO" id="GO:0016020">
    <property type="term" value="C:membrane"/>
    <property type="evidence" value="ECO:0007669"/>
    <property type="project" value="UniProtKB-SubCell"/>
</dbReference>
<dbReference type="Proteomes" id="UP000824998">
    <property type="component" value="Unassembled WGS sequence"/>
</dbReference>
<dbReference type="InterPro" id="IPR004254">
    <property type="entry name" value="AdipoR/HlyIII-related"/>
</dbReference>
<keyword evidence="2" id="KW-0812">Transmembrane</keyword>
<dbReference type="EMBL" id="MU251763">
    <property type="protein sequence ID" value="KAG9229483.1"/>
    <property type="molecule type" value="Genomic_DNA"/>
</dbReference>
<reference evidence="5" key="1">
    <citation type="journal article" date="2021" name="IMA Fungus">
        <title>Genomic characterization of three marine fungi, including Emericellopsis atlantica sp. nov. with signatures of a generalist lifestyle and marine biomass degradation.</title>
        <authorList>
            <person name="Hagestad O.C."/>
            <person name="Hou L."/>
            <person name="Andersen J.H."/>
            <person name="Hansen E.H."/>
            <person name="Altermark B."/>
            <person name="Li C."/>
            <person name="Kuhnert E."/>
            <person name="Cox R.J."/>
            <person name="Crous P.W."/>
            <person name="Spatafora J.W."/>
            <person name="Lail K."/>
            <person name="Amirebrahimi M."/>
            <person name="Lipzen A."/>
            <person name="Pangilinan J."/>
            <person name="Andreopoulos W."/>
            <person name="Hayes R.D."/>
            <person name="Ng V."/>
            <person name="Grigoriev I.V."/>
            <person name="Jackson S.A."/>
            <person name="Sutton T.D.S."/>
            <person name="Dobson A.D.W."/>
            <person name="Rama T."/>
        </authorList>
    </citation>
    <scope>NUCLEOTIDE SEQUENCE</scope>
    <source>
        <strain evidence="5">TRa018bII</strain>
    </source>
</reference>
<dbReference type="Pfam" id="PF03006">
    <property type="entry name" value="HlyIII"/>
    <property type="match status" value="1"/>
</dbReference>
<name>A0A9P8C0K1_9HELO</name>
<evidence type="ECO:0000256" key="4">
    <source>
        <dbReference type="ARBA" id="ARBA00023136"/>
    </source>
</evidence>
<keyword evidence="4" id="KW-0472">Membrane</keyword>
<evidence type="ECO:0000256" key="1">
    <source>
        <dbReference type="ARBA" id="ARBA00004141"/>
    </source>
</evidence>
<dbReference type="AlphaFoldDB" id="A0A9P8C0K1"/>
<evidence type="ECO:0000313" key="5">
    <source>
        <dbReference type="EMBL" id="KAG9229483.1"/>
    </source>
</evidence>
<evidence type="ECO:0000313" key="6">
    <source>
        <dbReference type="Proteomes" id="UP000824998"/>
    </source>
</evidence>
<sequence length="66" mass="7638">MQYQRSALKWVFPTLDLDTLGSSAYAMKFPERWFRRGFDVFGASYKCMYICVVGAGMFQCGSFEKL</sequence>